<dbReference type="FunFam" id="3.40.50.2000:FF:000019">
    <property type="entry name" value="Glycosyltransferase"/>
    <property type="match status" value="1"/>
</dbReference>
<reference evidence="5" key="1">
    <citation type="journal article" date="2015" name="Nat. Genet.">
        <title>The pineapple genome and the evolution of CAM photosynthesis.</title>
        <authorList>
            <person name="Ming R."/>
            <person name="VanBuren R."/>
            <person name="Wai C.M."/>
            <person name="Tang H."/>
            <person name="Schatz M.C."/>
            <person name="Bowers J.E."/>
            <person name="Lyons E."/>
            <person name="Wang M.L."/>
            <person name="Chen J."/>
            <person name="Biggers E."/>
            <person name="Zhang J."/>
            <person name="Huang L."/>
            <person name="Zhang L."/>
            <person name="Miao W."/>
            <person name="Zhang J."/>
            <person name="Ye Z."/>
            <person name="Miao C."/>
            <person name="Lin Z."/>
            <person name="Wang H."/>
            <person name="Zhou H."/>
            <person name="Yim W.C."/>
            <person name="Priest H.D."/>
            <person name="Zheng C."/>
            <person name="Woodhouse M."/>
            <person name="Edger P.P."/>
            <person name="Guyot R."/>
            <person name="Guo H.B."/>
            <person name="Guo H."/>
            <person name="Zheng G."/>
            <person name="Singh R."/>
            <person name="Sharma A."/>
            <person name="Min X."/>
            <person name="Zheng Y."/>
            <person name="Lee H."/>
            <person name="Gurtowski J."/>
            <person name="Sedlazeck F.J."/>
            <person name="Harkess A."/>
            <person name="McKain M.R."/>
            <person name="Liao Z."/>
            <person name="Fang J."/>
            <person name="Liu J."/>
            <person name="Zhang X."/>
            <person name="Zhang Q."/>
            <person name="Hu W."/>
            <person name="Qin Y."/>
            <person name="Wang K."/>
            <person name="Chen L.Y."/>
            <person name="Shirley N."/>
            <person name="Lin Y.R."/>
            <person name="Liu L.Y."/>
            <person name="Hernandez A.G."/>
            <person name="Wright C.L."/>
            <person name="Bulone V."/>
            <person name="Tuskan G.A."/>
            <person name="Heath K."/>
            <person name="Zee F."/>
            <person name="Moore P.H."/>
            <person name="Sunkar R."/>
            <person name="Leebens-Mack J.H."/>
            <person name="Mockler T."/>
            <person name="Bennetzen J.L."/>
            <person name="Freeling M."/>
            <person name="Sankoff D."/>
            <person name="Paterson A.H."/>
            <person name="Zhu X."/>
            <person name="Yang X."/>
            <person name="Smith J.A."/>
            <person name="Cushman J.C."/>
            <person name="Paull R.E."/>
            <person name="Yu Q."/>
        </authorList>
    </citation>
    <scope>NUCLEOTIDE SEQUENCE [LARGE SCALE GENOMIC DNA]</scope>
    <source>
        <strain evidence="5">cv. F153</strain>
    </source>
</reference>
<evidence type="ECO:0000313" key="5">
    <source>
        <dbReference type="Proteomes" id="UP000515123"/>
    </source>
</evidence>
<evidence type="ECO:0000256" key="3">
    <source>
        <dbReference type="RuleBase" id="RU003718"/>
    </source>
</evidence>
<dbReference type="EC" id="2.4.1.-" evidence="4"/>
<dbReference type="RefSeq" id="XP_020088124.1">
    <property type="nucleotide sequence ID" value="XM_020232535.1"/>
</dbReference>
<dbReference type="SUPFAM" id="SSF53756">
    <property type="entry name" value="UDP-Glycosyltransferase/glycogen phosphorylase"/>
    <property type="match status" value="1"/>
</dbReference>
<dbReference type="CDD" id="cd03784">
    <property type="entry name" value="GT1_Gtf-like"/>
    <property type="match status" value="1"/>
</dbReference>
<dbReference type="Pfam" id="PF00201">
    <property type="entry name" value="UDPGT"/>
    <property type="match status" value="1"/>
</dbReference>
<evidence type="ECO:0000256" key="4">
    <source>
        <dbReference type="RuleBase" id="RU362057"/>
    </source>
</evidence>
<dbReference type="PROSITE" id="PS00375">
    <property type="entry name" value="UDPGT"/>
    <property type="match status" value="1"/>
</dbReference>
<evidence type="ECO:0000313" key="7">
    <source>
        <dbReference type="RefSeq" id="XP_020088126.1"/>
    </source>
</evidence>
<dbReference type="InterPro" id="IPR002213">
    <property type="entry name" value="UDP_glucos_trans"/>
</dbReference>
<keyword evidence="5" id="KW-1185">Reference proteome</keyword>
<dbReference type="PANTHER" id="PTHR11926:SF1534">
    <property type="entry name" value="GLYCOSYLTRANSFERASE"/>
    <property type="match status" value="1"/>
</dbReference>
<dbReference type="RefSeq" id="XP_020088128.1">
    <property type="nucleotide sequence ID" value="XM_020232539.1"/>
</dbReference>
<sequence length="516" mass="56332">MEDGVTERGDSEGRFKPHFLIVMYPVQGHINPARRLARRLIHVGGAAHVTLSTSVSGHRRMFPCSSSPDDEVTDGPISFIPFSDGNDEGTDPGAPDARRRFARTRSVGSQTLSSILDRLAARGRRVTCVLYTILLHWAADVARQRGIPSALCWIQPATVLAALHRFFHGHEGLVAAHARDPMHAVSFPGLPPLRIRDLPSFLTPEDDDTQAALLESFREVFETLDREGPRPRVLVNTCEASEGDALGALEAELELYAVGPLVPALLPAQEVKDARSEADLFAPDEKGYMEWLEAQEARSVVYVSFGSLVVMKKKQAEEMRMGLRESGRPYLWVVRRDSRGSTDQEECSGTEEEEEDEAAAAGGAGMVVEWCDQLEVLAHRAVGCFVTHCGWNSVLESLACGVPTVGAPQWADQGTNARLMEEVWGTGLRGEMDEEGVLRCEELIRCLEVVMGEGERAREMRTRAQAWRERAREALAPGGSSDQSLRAFTAEVARCADAACEGGTHDGPTSCTGSAI</sequence>
<proteinExistence type="inferred from homology"/>
<reference evidence="6 7" key="2">
    <citation type="submission" date="2025-04" db="UniProtKB">
        <authorList>
            <consortium name="RefSeq"/>
        </authorList>
    </citation>
    <scope>IDENTIFICATION</scope>
    <source>
        <tissue evidence="6 7">Leaf</tissue>
    </source>
</reference>
<dbReference type="Gene3D" id="3.40.50.2000">
    <property type="entry name" value="Glycogen Phosphorylase B"/>
    <property type="match status" value="2"/>
</dbReference>
<dbReference type="OrthoDB" id="5835829at2759"/>
<organism evidence="6">
    <name type="scientific">Ananas comosus</name>
    <name type="common">Pineapple</name>
    <name type="synonym">Ananas ananas</name>
    <dbReference type="NCBI Taxonomy" id="4615"/>
    <lineage>
        <taxon>Eukaryota</taxon>
        <taxon>Viridiplantae</taxon>
        <taxon>Streptophyta</taxon>
        <taxon>Embryophyta</taxon>
        <taxon>Tracheophyta</taxon>
        <taxon>Spermatophyta</taxon>
        <taxon>Magnoliopsida</taxon>
        <taxon>Liliopsida</taxon>
        <taxon>Poales</taxon>
        <taxon>Bromeliaceae</taxon>
        <taxon>Bromelioideae</taxon>
        <taxon>Ananas</taxon>
    </lineage>
</organism>
<evidence type="ECO:0000256" key="2">
    <source>
        <dbReference type="ARBA" id="ARBA00022679"/>
    </source>
</evidence>
<dbReference type="InterPro" id="IPR035595">
    <property type="entry name" value="UDP_glycos_trans_CS"/>
</dbReference>
<comment type="similarity">
    <text evidence="1 3">Belongs to the UDP-glycosyltransferase family.</text>
</comment>
<evidence type="ECO:0000256" key="1">
    <source>
        <dbReference type="ARBA" id="ARBA00009995"/>
    </source>
</evidence>
<evidence type="ECO:0000313" key="6">
    <source>
        <dbReference type="RefSeq" id="XP_020088124.1"/>
    </source>
</evidence>
<keyword evidence="2 3" id="KW-0808">Transferase</keyword>
<evidence type="ECO:0000313" key="8">
    <source>
        <dbReference type="RefSeq" id="XP_020088127.1"/>
    </source>
</evidence>
<dbReference type="PANTHER" id="PTHR11926">
    <property type="entry name" value="GLUCOSYL/GLUCURONOSYL TRANSFERASES"/>
    <property type="match status" value="1"/>
</dbReference>
<dbReference type="GO" id="GO:0080044">
    <property type="term" value="F:quercetin 7-O-glucosyltransferase activity"/>
    <property type="evidence" value="ECO:0007669"/>
    <property type="project" value="TreeGrafter"/>
</dbReference>
<name>A0A6P5EX14_ANACO</name>
<dbReference type="Proteomes" id="UP000515123">
    <property type="component" value="Linkage group 5"/>
</dbReference>
<keyword evidence="3" id="KW-0328">Glycosyltransferase</keyword>
<dbReference type="GO" id="GO:0080043">
    <property type="term" value="F:quercetin 3-O-glucosyltransferase activity"/>
    <property type="evidence" value="ECO:0007669"/>
    <property type="project" value="TreeGrafter"/>
</dbReference>
<gene>
    <name evidence="6 7 8 9" type="primary">LOC109710100</name>
</gene>
<evidence type="ECO:0000313" key="9">
    <source>
        <dbReference type="RefSeq" id="XP_020088128.1"/>
    </source>
</evidence>
<protein>
    <recommendedName>
        <fullName evidence="4">Glycosyltransferase</fullName>
        <ecNumber evidence="4">2.4.1.-</ecNumber>
    </recommendedName>
</protein>
<dbReference type="GeneID" id="109710100"/>
<dbReference type="RefSeq" id="XP_020088127.1">
    <property type="nucleotide sequence ID" value="XM_020232538.1"/>
</dbReference>
<accession>A0A6P5EX14</accession>
<dbReference type="RefSeq" id="XP_020088126.1">
    <property type="nucleotide sequence ID" value="XM_020232537.1"/>
</dbReference>
<dbReference type="AlphaFoldDB" id="A0A6P5EX14"/>